<feature type="domain" description="OmpR/PhoB-type" evidence="8">
    <location>
        <begin position="124"/>
        <end position="223"/>
    </location>
</feature>
<evidence type="ECO:0000259" key="8">
    <source>
        <dbReference type="PROSITE" id="PS51755"/>
    </source>
</evidence>
<dbReference type="InterPro" id="IPR011006">
    <property type="entry name" value="CheY-like_superfamily"/>
</dbReference>
<dbReference type="InterPro" id="IPR036388">
    <property type="entry name" value="WH-like_DNA-bd_sf"/>
</dbReference>
<dbReference type="NCBIfam" id="TIGR00254">
    <property type="entry name" value="GGDEF"/>
    <property type="match status" value="1"/>
</dbReference>
<evidence type="ECO:0000313" key="9">
    <source>
        <dbReference type="EMBL" id="MBD2501094.1"/>
    </source>
</evidence>
<feature type="modified residue" description="4-aspartylphosphate" evidence="3">
    <location>
        <position position="51"/>
    </location>
</feature>
<dbReference type="EMBL" id="JACJSG010000012">
    <property type="protein sequence ID" value="MBD2501094.1"/>
    <property type="molecule type" value="Genomic_DNA"/>
</dbReference>
<dbReference type="SMART" id="SM00448">
    <property type="entry name" value="REC"/>
    <property type="match status" value="3"/>
</dbReference>
<feature type="modified residue" description="4-aspartylphosphate" evidence="3">
    <location>
        <position position="541"/>
    </location>
</feature>
<dbReference type="PROSITE" id="PS51755">
    <property type="entry name" value="OMPR_PHOB"/>
    <property type="match status" value="1"/>
</dbReference>
<dbReference type="Gene3D" id="3.40.50.2300">
    <property type="match status" value="3"/>
</dbReference>
<dbReference type="Gene3D" id="3.30.70.270">
    <property type="match status" value="1"/>
</dbReference>
<dbReference type="SUPFAM" id="SSF52172">
    <property type="entry name" value="CheY-like"/>
    <property type="match status" value="3"/>
</dbReference>
<feature type="modified residue" description="4-aspartylphosphate" evidence="3">
    <location>
        <position position="416"/>
    </location>
</feature>
<dbReference type="CDD" id="cd00156">
    <property type="entry name" value="REC"/>
    <property type="match status" value="1"/>
</dbReference>
<dbReference type="SUPFAM" id="SSF55073">
    <property type="entry name" value="Nucleotide cyclase"/>
    <property type="match status" value="1"/>
</dbReference>
<name>A0ABR8D2Y8_9NOST</name>
<accession>A0ABR8D2Y8</accession>
<evidence type="ECO:0000256" key="3">
    <source>
        <dbReference type="PROSITE-ProRule" id="PRU00169"/>
    </source>
</evidence>
<dbReference type="Pfam" id="PF00072">
    <property type="entry name" value="Response_reg"/>
    <property type="match status" value="3"/>
</dbReference>
<keyword evidence="1 4" id="KW-0238">DNA-binding</keyword>
<protein>
    <submittedName>
        <fullName evidence="9">Response regulator</fullName>
    </submittedName>
</protein>
<proteinExistence type="predicted"/>
<evidence type="ECO:0000259" key="5">
    <source>
        <dbReference type="PROSITE" id="PS50110"/>
    </source>
</evidence>
<dbReference type="InterPro" id="IPR043128">
    <property type="entry name" value="Rev_trsase/Diguanyl_cyclase"/>
</dbReference>
<evidence type="ECO:0000256" key="4">
    <source>
        <dbReference type="PROSITE-ProRule" id="PRU01091"/>
    </source>
</evidence>
<keyword evidence="3" id="KW-0597">Phosphoprotein</keyword>
<dbReference type="SUPFAM" id="SSF47226">
    <property type="entry name" value="Histidine-containing phosphotransfer domain, HPT domain"/>
    <property type="match status" value="1"/>
</dbReference>
<feature type="DNA-binding region" description="OmpR/PhoB-type" evidence="4">
    <location>
        <begin position="124"/>
        <end position="223"/>
    </location>
</feature>
<dbReference type="SMART" id="SM00267">
    <property type="entry name" value="GGDEF"/>
    <property type="match status" value="1"/>
</dbReference>
<feature type="domain" description="Response regulatory" evidence="5">
    <location>
        <begin position="2"/>
        <end position="116"/>
    </location>
</feature>
<feature type="domain" description="Response regulatory" evidence="5">
    <location>
        <begin position="367"/>
        <end position="483"/>
    </location>
</feature>
<organism evidence="9 10">
    <name type="scientific">Anabaena azotica FACHB-119</name>
    <dbReference type="NCBI Taxonomy" id="947527"/>
    <lineage>
        <taxon>Bacteria</taxon>
        <taxon>Bacillati</taxon>
        <taxon>Cyanobacteriota</taxon>
        <taxon>Cyanophyceae</taxon>
        <taxon>Nostocales</taxon>
        <taxon>Nostocaceae</taxon>
        <taxon>Anabaena</taxon>
        <taxon>Anabaena azotica</taxon>
    </lineage>
</organism>
<evidence type="ECO:0000259" key="7">
    <source>
        <dbReference type="PROSITE" id="PS50894"/>
    </source>
</evidence>
<dbReference type="PANTHER" id="PTHR48111">
    <property type="entry name" value="REGULATOR OF RPOS"/>
    <property type="match status" value="1"/>
</dbReference>
<dbReference type="Pfam" id="PF00486">
    <property type="entry name" value="Trans_reg_C"/>
    <property type="match status" value="1"/>
</dbReference>
<dbReference type="InterPro" id="IPR001867">
    <property type="entry name" value="OmpR/PhoB-type_DNA-bd"/>
</dbReference>
<evidence type="ECO:0000256" key="1">
    <source>
        <dbReference type="ARBA" id="ARBA00023125"/>
    </source>
</evidence>
<dbReference type="InterPro" id="IPR001789">
    <property type="entry name" value="Sig_transdc_resp-reg_receiver"/>
</dbReference>
<dbReference type="Gene3D" id="6.10.250.690">
    <property type="match status" value="1"/>
</dbReference>
<reference evidence="9 10" key="1">
    <citation type="journal article" date="2020" name="ISME J.">
        <title>Comparative genomics reveals insights into cyanobacterial evolution and habitat adaptation.</title>
        <authorList>
            <person name="Chen M.Y."/>
            <person name="Teng W.K."/>
            <person name="Zhao L."/>
            <person name="Hu C.X."/>
            <person name="Zhou Y.K."/>
            <person name="Han B.P."/>
            <person name="Song L.R."/>
            <person name="Shu W.S."/>
        </authorList>
    </citation>
    <scope>NUCLEOTIDE SEQUENCE [LARGE SCALE GENOMIC DNA]</scope>
    <source>
        <strain evidence="9 10">FACHB-119</strain>
    </source>
</reference>
<dbReference type="InterPro" id="IPR036641">
    <property type="entry name" value="HPT_dom_sf"/>
</dbReference>
<dbReference type="Pfam" id="PF01627">
    <property type="entry name" value="Hpt"/>
    <property type="match status" value="1"/>
</dbReference>
<comment type="caution">
    <text evidence="9">The sequence shown here is derived from an EMBL/GenBank/DDBJ whole genome shotgun (WGS) entry which is preliminary data.</text>
</comment>
<dbReference type="Proteomes" id="UP000661112">
    <property type="component" value="Unassembled WGS sequence"/>
</dbReference>
<dbReference type="PROSITE" id="PS50110">
    <property type="entry name" value="RESPONSE_REGULATORY"/>
    <property type="match status" value="3"/>
</dbReference>
<feature type="domain" description="Response regulatory" evidence="5">
    <location>
        <begin position="492"/>
        <end position="608"/>
    </location>
</feature>
<dbReference type="RefSeq" id="WP_190471184.1">
    <property type="nucleotide sequence ID" value="NZ_JACJSG010000012.1"/>
</dbReference>
<gene>
    <name evidence="9" type="ORF">H6G83_10850</name>
</gene>
<dbReference type="InterPro" id="IPR000160">
    <property type="entry name" value="GGDEF_dom"/>
</dbReference>
<sequence>MRILLVEDDELMGELLVKSLTSQHYTVDFAKDGQEGWDLAELYTYDLILLDLILPKLDGISFCRRLRAGGDQTPILLLTSQDTSTTKVTGLDAGADDYVAKPFDFQELLARIRALLRRGGSALPPLLEWNNLQLDPSTCEVTCDGKLLHLTPKEYGLLELFLRNSHRIFSCSALIDHLWSFEEPPTEDTVRSHIKGLRQKLKASGVKEDPIDTVYGIGYRLKPAQVVEKEESITEKVAPDGSVANRVETGVTRVWGEVVEKIEERVAVIEQASTKLLQNKANEELRSKAKLEAHKLAGSLGMFGSDEGSRLAQEIESLLDNGKTLKPAAKKHLGQVVGALRQELQNLKSGSKSELLPVEPQADDRPLLLIIDQDQKFVQELVKESQNQGLRVETAPDAIASQQLIAKNRPNFVLIDLSTANNPDNSLNLLAELSNCTPPVPVVVFTAQDSLLDRVKVAHLGGRGILQKPVTPSQVLETVNQILQQSRATEARVMIVDDDPQILTALQALLSPWGIKVYTLDNPRRFLEVMQLAEPELLIIDMEMPETSGIELCQITRKEPQWTSIPILFLTTHNDTATRHQIFAAGADDYINKPIIEPELLARILNRLERTGWLRSLAEIDTLTFVANRRKSTQELNKSIEWSDAHKQPLSFAIVELDDLKQINYTYGHLEGDRVLSRLGELLRQTFHSQDVVGRWGGTEFVIGMAGMTKPEAVRRLVEVLKKFREIEFIDTNNQTFHATFSAAVVAYPQNGKTLEALYQAADAVLNQAKAAGRNRVLSI</sequence>
<dbReference type="InterPro" id="IPR008207">
    <property type="entry name" value="Sig_transdc_His_kin_Hpt_dom"/>
</dbReference>
<dbReference type="InterPro" id="IPR039420">
    <property type="entry name" value="WalR-like"/>
</dbReference>
<feature type="domain" description="HPt" evidence="7">
    <location>
        <begin position="247"/>
        <end position="354"/>
    </location>
</feature>
<feature type="modified residue" description="Phosphohistidine" evidence="2">
    <location>
        <position position="294"/>
    </location>
</feature>
<dbReference type="PROSITE" id="PS50887">
    <property type="entry name" value="GGDEF"/>
    <property type="match status" value="1"/>
</dbReference>
<dbReference type="Pfam" id="PF00990">
    <property type="entry name" value="GGDEF"/>
    <property type="match status" value="1"/>
</dbReference>
<dbReference type="Gene3D" id="1.10.10.10">
    <property type="entry name" value="Winged helix-like DNA-binding domain superfamily/Winged helix DNA-binding domain"/>
    <property type="match status" value="1"/>
</dbReference>
<dbReference type="Gene3D" id="1.20.120.160">
    <property type="entry name" value="HPT domain"/>
    <property type="match status" value="1"/>
</dbReference>
<evidence type="ECO:0000256" key="2">
    <source>
        <dbReference type="PROSITE-ProRule" id="PRU00110"/>
    </source>
</evidence>
<dbReference type="PROSITE" id="PS50894">
    <property type="entry name" value="HPT"/>
    <property type="match status" value="1"/>
</dbReference>
<dbReference type="SMART" id="SM00862">
    <property type="entry name" value="Trans_reg_C"/>
    <property type="match status" value="1"/>
</dbReference>
<feature type="domain" description="GGDEF" evidence="6">
    <location>
        <begin position="648"/>
        <end position="780"/>
    </location>
</feature>
<dbReference type="CDD" id="cd00383">
    <property type="entry name" value="trans_reg_C"/>
    <property type="match status" value="1"/>
</dbReference>
<dbReference type="InterPro" id="IPR029787">
    <property type="entry name" value="Nucleotide_cyclase"/>
</dbReference>
<evidence type="ECO:0000313" key="10">
    <source>
        <dbReference type="Proteomes" id="UP000661112"/>
    </source>
</evidence>
<dbReference type="PANTHER" id="PTHR48111:SF15">
    <property type="entry name" value="OMPR SUBFAMILY"/>
    <property type="match status" value="1"/>
</dbReference>
<evidence type="ECO:0000259" key="6">
    <source>
        <dbReference type="PROSITE" id="PS50887"/>
    </source>
</evidence>
<dbReference type="CDD" id="cd00088">
    <property type="entry name" value="HPT"/>
    <property type="match status" value="1"/>
</dbReference>
<dbReference type="CDD" id="cd01949">
    <property type="entry name" value="GGDEF"/>
    <property type="match status" value="1"/>
</dbReference>
<keyword evidence="10" id="KW-1185">Reference proteome</keyword>